<organism evidence="1 2">
    <name type="scientific">Lachnellula suecica</name>
    <dbReference type="NCBI Taxonomy" id="602035"/>
    <lineage>
        <taxon>Eukaryota</taxon>
        <taxon>Fungi</taxon>
        <taxon>Dikarya</taxon>
        <taxon>Ascomycota</taxon>
        <taxon>Pezizomycotina</taxon>
        <taxon>Leotiomycetes</taxon>
        <taxon>Helotiales</taxon>
        <taxon>Lachnaceae</taxon>
        <taxon>Lachnellula</taxon>
    </lineage>
</organism>
<dbReference type="Pfam" id="PF04724">
    <property type="entry name" value="Glyco_transf_17"/>
    <property type="match status" value="1"/>
</dbReference>
<dbReference type="EMBL" id="QGMK01000422">
    <property type="protein sequence ID" value="TVY81801.1"/>
    <property type="molecule type" value="Genomic_DNA"/>
</dbReference>
<dbReference type="OrthoDB" id="6474464at2759"/>
<dbReference type="PANTHER" id="PTHR12224">
    <property type="entry name" value="BETA-1,4-MANNOSYL-GLYCOPROTEIN BETA-1,4-N-ACETYLGLUCOSAMINYL-TRANSFERASE"/>
    <property type="match status" value="1"/>
</dbReference>
<accession>A0A8T9C849</accession>
<comment type="caution">
    <text evidence="1">The sequence shown here is derived from an EMBL/GenBank/DDBJ whole genome shotgun (WGS) entry which is preliminary data.</text>
</comment>
<reference evidence="1 2" key="1">
    <citation type="submission" date="2018-05" db="EMBL/GenBank/DDBJ databases">
        <title>Genome sequencing and assembly of the regulated plant pathogen Lachnellula willkommii and related sister species for the development of diagnostic species identification markers.</title>
        <authorList>
            <person name="Giroux E."/>
            <person name="Bilodeau G."/>
        </authorList>
    </citation>
    <scope>NUCLEOTIDE SEQUENCE [LARGE SCALE GENOMIC DNA]</scope>
    <source>
        <strain evidence="1 2">CBS 268.59</strain>
    </source>
</reference>
<evidence type="ECO:0000313" key="2">
    <source>
        <dbReference type="Proteomes" id="UP000469558"/>
    </source>
</evidence>
<evidence type="ECO:0000313" key="1">
    <source>
        <dbReference type="EMBL" id="TVY81801.1"/>
    </source>
</evidence>
<dbReference type="PANTHER" id="PTHR12224:SF0">
    <property type="entry name" value="BETA-1,4-MANNOSYL-GLYCOPROTEIN 4-BETA-N-ACETYLGLUCOSAMINYLTRANSFERASE"/>
    <property type="match status" value="1"/>
</dbReference>
<protein>
    <submittedName>
        <fullName evidence="1">Beta-1,4-mannosyl-glycoprotein 4-beta-N-acetylglucosaminyltransferase</fullName>
    </submittedName>
</protein>
<dbReference type="GO" id="GO:0003830">
    <property type="term" value="F:beta-1,4-mannosylglycoprotein 4-beta-N-acetylglucosaminyltransferase activity"/>
    <property type="evidence" value="ECO:0007669"/>
    <property type="project" value="InterPro"/>
</dbReference>
<dbReference type="Proteomes" id="UP000469558">
    <property type="component" value="Unassembled WGS sequence"/>
</dbReference>
<dbReference type="GO" id="GO:0006044">
    <property type="term" value="P:N-acetylglucosamine metabolic process"/>
    <property type="evidence" value="ECO:0007669"/>
    <property type="project" value="TreeGrafter"/>
</dbReference>
<dbReference type="InterPro" id="IPR006813">
    <property type="entry name" value="Glyco_trans_17"/>
</dbReference>
<keyword evidence="2" id="KW-1185">Reference proteome</keyword>
<dbReference type="GO" id="GO:0016020">
    <property type="term" value="C:membrane"/>
    <property type="evidence" value="ECO:0007669"/>
    <property type="project" value="InterPro"/>
</dbReference>
<sequence>MGFHMASSTNHIKFLGAATLLLCIWFVFTFPHKSHQSYVPNFTGQPLPKQDTPHNGTKLSALDMLPLSEAEDYCARRRWPVYPHRGSRRKVYDLMLINTELEWLSIRMGQMASHVDFFVIIEADKTFTDTPKPLHVRENWDLFKDYHHKMIRHTLNMDNVEFDGTWGREGFSRDAMYDQVIPYLEGEQEAFKGDVLLVSDVDEIPRPDAIVALRNCDFPEGVTIHTKMYYYGFQWAQRNDWPHPQATFYNFDDTVLPDTLRGIGEAGDHIYNGGWHCSYCFPTVQEMVTKIKSFSHTELDKEEFTDRDKIVERVRTGKDMFDREEEPLDRVEDNPDVPRFLRRNAERYSYMLDRDPKNANFRDVEVKRGSAGLAAGE</sequence>
<proteinExistence type="predicted"/>
<gene>
    <name evidence="1" type="primary">MGAT3_0</name>
    <name evidence="1" type="ORF">LSUE1_G001702</name>
</gene>
<dbReference type="AlphaFoldDB" id="A0A8T9C849"/>
<name>A0A8T9C849_9HELO</name>